<dbReference type="PANTHER" id="PTHR45138">
    <property type="entry name" value="REGULATORY COMPONENTS OF SENSORY TRANSDUCTION SYSTEM"/>
    <property type="match status" value="1"/>
</dbReference>
<dbReference type="CDD" id="cd01949">
    <property type="entry name" value="GGDEF"/>
    <property type="match status" value="1"/>
</dbReference>
<dbReference type="KEGG" id="tau:Tola_1191"/>
<dbReference type="InterPro" id="IPR050469">
    <property type="entry name" value="Diguanylate_Cyclase"/>
</dbReference>
<comment type="catalytic activity">
    <reaction evidence="3">
        <text>2 GTP = 3',3'-c-di-GMP + 2 diphosphate</text>
        <dbReference type="Rhea" id="RHEA:24898"/>
        <dbReference type="ChEBI" id="CHEBI:33019"/>
        <dbReference type="ChEBI" id="CHEBI:37565"/>
        <dbReference type="ChEBI" id="CHEBI:58805"/>
        <dbReference type="EC" id="2.7.7.65"/>
    </reaction>
</comment>
<evidence type="ECO:0000256" key="1">
    <source>
        <dbReference type="ARBA" id="ARBA00001946"/>
    </source>
</evidence>
<dbReference type="InterPro" id="IPR043128">
    <property type="entry name" value="Rev_trsase/Diguanyl_cyclase"/>
</dbReference>
<gene>
    <name evidence="5" type="ordered locus">Tola_1191</name>
</gene>
<dbReference type="InterPro" id="IPR029016">
    <property type="entry name" value="GAF-like_dom_sf"/>
</dbReference>
<dbReference type="RefSeq" id="WP_012729410.1">
    <property type="nucleotide sequence ID" value="NC_012691.1"/>
</dbReference>
<dbReference type="SMART" id="SM00065">
    <property type="entry name" value="GAF"/>
    <property type="match status" value="1"/>
</dbReference>
<dbReference type="PROSITE" id="PS50887">
    <property type="entry name" value="GGDEF"/>
    <property type="match status" value="1"/>
</dbReference>
<dbReference type="GO" id="GO:0052621">
    <property type="term" value="F:diguanylate cyclase activity"/>
    <property type="evidence" value="ECO:0007669"/>
    <property type="project" value="UniProtKB-EC"/>
</dbReference>
<organism evidence="5 6">
    <name type="scientific">Tolumonas auensis (strain DSM 9187 / NBRC 110442 / TA 4)</name>
    <dbReference type="NCBI Taxonomy" id="595494"/>
    <lineage>
        <taxon>Bacteria</taxon>
        <taxon>Pseudomonadati</taxon>
        <taxon>Pseudomonadota</taxon>
        <taxon>Gammaproteobacteria</taxon>
        <taxon>Aeromonadales</taxon>
        <taxon>Aeromonadaceae</taxon>
        <taxon>Tolumonas</taxon>
    </lineage>
</organism>
<dbReference type="InterPro" id="IPR029787">
    <property type="entry name" value="Nucleotide_cyclase"/>
</dbReference>
<keyword evidence="6" id="KW-1185">Reference proteome</keyword>
<dbReference type="Proteomes" id="UP000009073">
    <property type="component" value="Chromosome"/>
</dbReference>
<dbReference type="AlphaFoldDB" id="C4LDL5"/>
<dbReference type="STRING" id="595494.Tola_1191"/>
<dbReference type="EMBL" id="CP001616">
    <property type="protein sequence ID" value="ACQ92811.1"/>
    <property type="molecule type" value="Genomic_DNA"/>
</dbReference>
<dbReference type="EC" id="2.7.7.65" evidence="2"/>
<reference evidence="6" key="1">
    <citation type="submission" date="2009-05" db="EMBL/GenBank/DDBJ databases">
        <title>Complete sequence of Tolumonas auensis DSM 9187.</title>
        <authorList>
            <consortium name="US DOE Joint Genome Institute"/>
            <person name="Lucas S."/>
            <person name="Copeland A."/>
            <person name="Lapidus A."/>
            <person name="Glavina del Rio T."/>
            <person name="Tice H."/>
            <person name="Bruce D."/>
            <person name="Goodwin L."/>
            <person name="Pitluck S."/>
            <person name="Chertkov O."/>
            <person name="Brettin T."/>
            <person name="Detter J.C."/>
            <person name="Han C."/>
            <person name="Larimer F."/>
            <person name="Land M."/>
            <person name="Hauser L."/>
            <person name="Kyrpides N."/>
            <person name="Mikhailova N."/>
            <person name="Spring S."/>
            <person name="Beller H."/>
        </authorList>
    </citation>
    <scope>NUCLEOTIDE SEQUENCE [LARGE SCALE GENOMIC DNA]</scope>
    <source>
        <strain evidence="6">DSM 9187 / TA4</strain>
    </source>
</reference>
<dbReference type="GO" id="GO:0005886">
    <property type="term" value="C:plasma membrane"/>
    <property type="evidence" value="ECO:0007669"/>
    <property type="project" value="TreeGrafter"/>
</dbReference>
<reference evidence="5 6" key="2">
    <citation type="journal article" date="2011" name="Stand. Genomic Sci.">
        <title>Complete genome sequence of Tolumonas auensis type strain (TA 4).</title>
        <authorList>
            <person name="Chertkov O."/>
            <person name="Copeland A."/>
            <person name="Lucas S."/>
            <person name="Lapidus A."/>
            <person name="Berry K.W."/>
            <person name="Detter J.C."/>
            <person name="Del Rio T.G."/>
            <person name="Hammon N."/>
            <person name="Dalin E."/>
            <person name="Tice H."/>
            <person name="Pitluck S."/>
            <person name="Richardson P."/>
            <person name="Bruce D."/>
            <person name="Goodwin L."/>
            <person name="Han C."/>
            <person name="Tapia R."/>
            <person name="Saunders E."/>
            <person name="Schmutz J."/>
            <person name="Brettin T."/>
            <person name="Larimer F."/>
            <person name="Land M."/>
            <person name="Hauser L."/>
            <person name="Spring S."/>
            <person name="Rohde M."/>
            <person name="Kyrpides N.C."/>
            <person name="Ivanova N."/>
            <person name="Goker M."/>
            <person name="Beller H.R."/>
            <person name="Klenk H.P."/>
            <person name="Woyke T."/>
        </authorList>
    </citation>
    <scope>NUCLEOTIDE SEQUENCE [LARGE SCALE GENOMIC DNA]</scope>
    <source>
        <strain evidence="6">DSM 9187 / TA4</strain>
    </source>
</reference>
<accession>C4LDL5</accession>
<protein>
    <recommendedName>
        <fullName evidence="2">diguanylate cyclase</fullName>
        <ecNumber evidence="2">2.7.7.65</ecNumber>
    </recommendedName>
</protein>
<dbReference type="SUPFAM" id="SSF55781">
    <property type="entry name" value="GAF domain-like"/>
    <property type="match status" value="1"/>
</dbReference>
<dbReference type="NCBIfam" id="TIGR00254">
    <property type="entry name" value="GGDEF"/>
    <property type="match status" value="1"/>
</dbReference>
<dbReference type="OrthoDB" id="5800589at2"/>
<dbReference type="GO" id="GO:0043709">
    <property type="term" value="P:cell adhesion involved in single-species biofilm formation"/>
    <property type="evidence" value="ECO:0007669"/>
    <property type="project" value="TreeGrafter"/>
</dbReference>
<proteinExistence type="predicted"/>
<dbReference type="Gene3D" id="3.30.450.40">
    <property type="match status" value="1"/>
</dbReference>
<dbReference type="eggNOG" id="COG3706">
    <property type="taxonomic scope" value="Bacteria"/>
</dbReference>
<dbReference type="Pfam" id="PF13185">
    <property type="entry name" value="GAF_2"/>
    <property type="match status" value="1"/>
</dbReference>
<sequence>MMPPDDRLTLYKNAIRKMKDGDFFISFPDTTIDSHLRDFENDLIELSAWIDQRFREINKLHEISTEISKGSLLSDIIDQIYHAFQEVIPYDRIGCALISDDGKEVITHWVKTNYQERIKLTRGFSAPLAGSSLELILQTQQPRILNDLEEYLADHPKSNSTRLMVAEGAQSSLTCPLVANEKTIGFIFFSSLEKNTYRDIHQKIFVYIAQQVSLLIERARLYQQVYELNHRLADATALLREQACRDSLTGVYHRGTIMEFLGKNLHAGVRKKKPVSVIMVDVDNFKAISDIYGHIVSDAVLQQVAKTMVHHLRKYDNVGRYGGKEFLIVLDDTDATGAMIVAERIRHAISRLKLGSGDEAFSVTVSMGISTTDNVTSIKNEESLLSEADKALYHAKEEGKNQVVIA</sequence>
<evidence type="ECO:0000256" key="2">
    <source>
        <dbReference type="ARBA" id="ARBA00012528"/>
    </source>
</evidence>
<dbReference type="InterPro" id="IPR003018">
    <property type="entry name" value="GAF"/>
</dbReference>
<evidence type="ECO:0000259" key="4">
    <source>
        <dbReference type="PROSITE" id="PS50887"/>
    </source>
</evidence>
<dbReference type="eggNOG" id="COG2203">
    <property type="taxonomic scope" value="Bacteria"/>
</dbReference>
<dbReference type="InterPro" id="IPR000160">
    <property type="entry name" value="GGDEF_dom"/>
</dbReference>
<dbReference type="GO" id="GO:1902201">
    <property type="term" value="P:negative regulation of bacterial-type flagellum-dependent cell motility"/>
    <property type="evidence" value="ECO:0007669"/>
    <property type="project" value="TreeGrafter"/>
</dbReference>
<comment type="cofactor">
    <cofactor evidence="1">
        <name>Mg(2+)</name>
        <dbReference type="ChEBI" id="CHEBI:18420"/>
    </cofactor>
</comment>
<evidence type="ECO:0000313" key="5">
    <source>
        <dbReference type="EMBL" id="ACQ92811.1"/>
    </source>
</evidence>
<dbReference type="HOGENOM" id="CLU_000445_11_24_6"/>
<dbReference type="Pfam" id="PF00990">
    <property type="entry name" value="GGDEF"/>
    <property type="match status" value="1"/>
</dbReference>
<name>C4LDL5_TOLAT</name>
<dbReference type="Gene3D" id="3.30.70.270">
    <property type="match status" value="1"/>
</dbReference>
<evidence type="ECO:0000313" key="6">
    <source>
        <dbReference type="Proteomes" id="UP000009073"/>
    </source>
</evidence>
<dbReference type="FunFam" id="3.30.70.270:FF:000001">
    <property type="entry name" value="Diguanylate cyclase domain protein"/>
    <property type="match status" value="1"/>
</dbReference>
<feature type="domain" description="GGDEF" evidence="4">
    <location>
        <begin position="273"/>
        <end position="406"/>
    </location>
</feature>
<dbReference type="SUPFAM" id="SSF55073">
    <property type="entry name" value="Nucleotide cyclase"/>
    <property type="match status" value="1"/>
</dbReference>
<dbReference type="PANTHER" id="PTHR45138:SF9">
    <property type="entry name" value="DIGUANYLATE CYCLASE DGCM-RELATED"/>
    <property type="match status" value="1"/>
</dbReference>
<dbReference type="SMART" id="SM00267">
    <property type="entry name" value="GGDEF"/>
    <property type="match status" value="1"/>
</dbReference>
<evidence type="ECO:0000256" key="3">
    <source>
        <dbReference type="ARBA" id="ARBA00034247"/>
    </source>
</evidence>